<dbReference type="PROSITE" id="PS50928">
    <property type="entry name" value="ABC_TM1"/>
    <property type="match status" value="1"/>
</dbReference>
<gene>
    <name evidence="11" type="ORF">HX845_06605</name>
</gene>
<dbReference type="GO" id="GO:0022857">
    <property type="term" value="F:transmembrane transporter activity"/>
    <property type="evidence" value="ECO:0007669"/>
    <property type="project" value="InterPro"/>
</dbReference>
<protein>
    <submittedName>
        <fullName evidence="11">Amino acid ABC transporter permease</fullName>
    </submittedName>
</protein>
<evidence type="ECO:0000256" key="2">
    <source>
        <dbReference type="ARBA" id="ARBA00010072"/>
    </source>
</evidence>
<name>A0A7Y7XW04_9PSED</name>
<evidence type="ECO:0000256" key="3">
    <source>
        <dbReference type="ARBA" id="ARBA00022448"/>
    </source>
</evidence>
<evidence type="ECO:0000256" key="6">
    <source>
        <dbReference type="ARBA" id="ARBA00022970"/>
    </source>
</evidence>
<dbReference type="Gene3D" id="1.10.3720.10">
    <property type="entry name" value="MetI-like"/>
    <property type="match status" value="1"/>
</dbReference>
<keyword evidence="5 9" id="KW-0812">Transmembrane</keyword>
<sequence length="219" mass="24152">MIAHEFAVVWEHLGDLLEGAGLTVVLSVAAGALSLLAGCGLTLLLMGRQRWLASVLRGFIELMRCTPFLLLAYLVYYGLPSFGLRLGNIQSGLLALLLYHSAYIAEILRAGWLARPREEIEAGLAFGFRGVLLARRLILPNLWTSSAPALGNQMIQVVKDTSFLTIIAVPELTSAANSLQSNYYIPFAALFSAVFFYWLICVVIELGVSMLRRKAERYQ</sequence>
<dbReference type="NCBIfam" id="TIGR01726">
    <property type="entry name" value="HEQRo_perm_3TM"/>
    <property type="match status" value="1"/>
</dbReference>
<dbReference type="Pfam" id="PF00528">
    <property type="entry name" value="BPD_transp_1"/>
    <property type="match status" value="1"/>
</dbReference>
<evidence type="ECO:0000259" key="10">
    <source>
        <dbReference type="PROSITE" id="PS50928"/>
    </source>
</evidence>
<dbReference type="CDD" id="cd06261">
    <property type="entry name" value="TM_PBP2"/>
    <property type="match status" value="1"/>
</dbReference>
<dbReference type="GO" id="GO:0043190">
    <property type="term" value="C:ATP-binding cassette (ABC) transporter complex"/>
    <property type="evidence" value="ECO:0007669"/>
    <property type="project" value="InterPro"/>
</dbReference>
<dbReference type="GO" id="GO:0006865">
    <property type="term" value="P:amino acid transport"/>
    <property type="evidence" value="ECO:0007669"/>
    <property type="project" value="UniProtKB-KW"/>
</dbReference>
<dbReference type="RefSeq" id="WP_017128633.1">
    <property type="nucleotide sequence ID" value="NZ_JACAOK010000005.1"/>
</dbReference>
<keyword evidence="4" id="KW-1003">Cell membrane</keyword>
<dbReference type="InterPro" id="IPR035906">
    <property type="entry name" value="MetI-like_sf"/>
</dbReference>
<proteinExistence type="inferred from homology"/>
<dbReference type="EMBL" id="JACAQE010000002">
    <property type="protein sequence ID" value="NWC13299.1"/>
    <property type="molecule type" value="Genomic_DNA"/>
</dbReference>
<evidence type="ECO:0000256" key="7">
    <source>
        <dbReference type="ARBA" id="ARBA00022989"/>
    </source>
</evidence>
<dbReference type="AlphaFoldDB" id="A0A7Y7XW04"/>
<accession>A0A7Y7XW04</accession>
<keyword evidence="3 9" id="KW-0813">Transport</keyword>
<dbReference type="PANTHER" id="PTHR30614:SF0">
    <property type="entry name" value="L-CYSTINE TRANSPORT SYSTEM PERMEASE PROTEIN TCYL"/>
    <property type="match status" value="1"/>
</dbReference>
<feature type="transmembrane region" description="Helical" evidence="9">
    <location>
        <begin position="20"/>
        <end position="46"/>
    </location>
</feature>
<dbReference type="InterPro" id="IPR000515">
    <property type="entry name" value="MetI-like"/>
</dbReference>
<keyword evidence="7 9" id="KW-1133">Transmembrane helix</keyword>
<dbReference type="SUPFAM" id="SSF161098">
    <property type="entry name" value="MetI-like"/>
    <property type="match status" value="1"/>
</dbReference>
<evidence type="ECO:0000256" key="9">
    <source>
        <dbReference type="RuleBase" id="RU363032"/>
    </source>
</evidence>
<comment type="caution">
    <text evidence="11">The sequence shown here is derived from an EMBL/GenBank/DDBJ whole genome shotgun (WGS) entry which is preliminary data.</text>
</comment>
<dbReference type="PANTHER" id="PTHR30614">
    <property type="entry name" value="MEMBRANE COMPONENT OF AMINO ACID ABC TRANSPORTER"/>
    <property type="match status" value="1"/>
</dbReference>
<evidence type="ECO:0000256" key="8">
    <source>
        <dbReference type="ARBA" id="ARBA00023136"/>
    </source>
</evidence>
<dbReference type="Proteomes" id="UP000517547">
    <property type="component" value="Unassembled WGS sequence"/>
</dbReference>
<evidence type="ECO:0000256" key="4">
    <source>
        <dbReference type="ARBA" id="ARBA00022475"/>
    </source>
</evidence>
<dbReference type="InterPro" id="IPR043429">
    <property type="entry name" value="ArtM/GltK/GlnP/TcyL/YhdX-like"/>
</dbReference>
<dbReference type="InterPro" id="IPR010065">
    <property type="entry name" value="AA_ABC_transptr_permease_3TM"/>
</dbReference>
<evidence type="ECO:0000313" key="12">
    <source>
        <dbReference type="Proteomes" id="UP000517547"/>
    </source>
</evidence>
<comment type="similarity">
    <text evidence="2">Belongs to the binding-protein-dependent transport system permease family. HisMQ subfamily.</text>
</comment>
<evidence type="ECO:0000256" key="5">
    <source>
        <dbReference type="ARBA" id="ARBA00022692"/>
    </source>
</evidence>
<reference evidence="11 12" key="1">
    <citation type="submission" date="2020-04" db="EMBL/GenBank/DDBJ databases">
        <title>Molecular characterization of pseudomonads from Agaricus bisporus reveal novel blotch 2 pathogens in Western Europe.</title>
        <authorList>
            <person name="Taparia T."/>
            <person name="Krijger M."/>
            <person name="Haynes E."/>
            <person name="Elpinstone J.G."/>
            <person name="Noble R."/>
            <person name="Van Der Wolf J."/>
        </authorList>
    </citation>
    <scope>NUCLEOTIDE SEQUENCE [LARGE SCALE GENOMIC DNA]</scope>
    <source>
        <strain evidence="11 12">IPO3738</strain>
    </source>
</reference>
<feature type="domain" description="ABC transmembrane type-1" evidence="10">
    <location>
        <begin position="20"/>
        <end position="208"/>
    </location>
</feature>
<evidence type="ECO:0000256" key="1">
    <source>
        <dbReference type="ARBA" id="ARBA00004429"/>
    </source>
</evidence>
<keyword evidence="6" id="KW-0029">Amino-acid transport</keyword>
<feature type="transmembrane region" description="Helical" evidence="9">
    <location>
        <begin position="183"/>
        <end position="208"/>
    </location>
</feature>
<keyword evidence="8 9" id="KW-0472">Membrane</keyword>
<organism evidence="11 12">
    <name type="scientific">Pseudomonas gingeri</name>
    <dbReference type="NCBI Taxonomy" id="117681"/>
    <lineage>
        <taxon>Bacteria</taxon>
        <taxon>Pseudomonadati</taxon>
        <taxon>Pseudomonadota</taxon>
        <taxon>Gammaproteobacteria</taxon>
        <taxon>Pseudomonadales</taxon>
        <taxon>Pseudomonadaceae</taxon>
        <taxon>Pseudomonas</taxon>
    </lineage>
</organism>
<evidence type="ECO:0000313" key="11">
    <source>
        <dbReference type="EMBL" id="NWC13299.1"/>
    </source>
</evidence>
<comment type="subcellular location">
    <subcellularLocation>
        <location evidence="1">Cell inner membrane</location>
        <topology evidence="1">Multi-pass membrane protein</topology>
    </subcellularLocation>
    <subcellularLocation>
        <location evidence="9">Cell membrane</location>
        <topology evidence="9">Multi-pass membrane protein</topology>
    </subcellularLocation>
</comment>